<dbReference type="OrthoDB" id="691272at2759"/>
<organism evidence="1 2">
    <name type="scientific">Oryza meyeriana var. granulata</name>
    <dbReference type="NCBI Taxonomy" id="110450"/>
    <lineage>
        <taxon>Eukaryota</taxon>
        <taxon>Viridiplantae</taxon>
        <taxon>Streptophyta</taxon>
        <taxon>Embryophyta</taxon>
        <taxon>Tracheophyta</taxon>
        <taxon>Spermatophyta</taxon>
        <taxon>Magnoliopsida</taxon>
        <taxon>Liliopsida</taxon>
        <taxon>Poales</taxon>
        <taxon>Poaceae</taxon>
        <taxon>BOP clade</taxon>
        <taxon>Oryzoideae</taxon>
        <taxon>Oryzeae</taxon>
        <taxon>Oryzinae</taxon>
        <taxon>Oryza</taxon>
        <taxon>Oryza meyeriana</taxon>
    </lineage>
</organism>
<dbReference type="AlphaFoldDB" id="A0A6G1D368"/>
<evidence type="ECO:0000313" key="2">
    <source>
        <dbReference type="Proteomes" id="UP000479710"/>
    </source>
</evidence>
<sequence length="120" mass="13234">MAMEVFDNSRGIELCGRWSTELFAFHLGLYDSGLFPLIADGAVVMRDLLPLFCSSPEFLGHIVVLRGPGIAERDAGEVCCWIEERHPVDALLVHRAERLAVVVLRSREDAHALTAESGES</sequence>
<comment type="caution">
    <text evidence="1">The sequence shown here is derived from an EMBL/GenBank/DDBJ whole genome shotgun (WGS) entry which is preliminary data.</text>
</comment>
<dbReference type="Proteomes" id="UP000479710">
    <property type="component" value="Unassembled WGS sequence"/>
</dbReference>
<evidence type="ECO:0000313" key="1">
    <source>
        <dbReference type="EMBL" id="KAF0906860.1"/>
    </source>
</evidence>
<gene>
    <name evidence="1" type="ORF">E2562_013254</name>
</gene>
<protein>
    <submittedName>
        <fullName evidence="1">Uncharacterized protein</fullName>
    </submittedName>
</protein>
<keyword evidence="2" id="KW-1185">Reference proteome</keyword>
<reference evidence="1 2" key="1">
    <citation type="submission" date="2019-11" db="EMBL/GenBank/DDBJ databases">
        <title>Whole genome sequence of Oryza granulata.</title>
        <authorList>
            <person name="Li W."/>
        </authorList>
    </citation>
    <scope>NUCLEOTIDE SEQUENCE [LARGE SCALE GENOMIC DNA]</scope>
    <source>
        <strain evidence="2">cv. Menghai</strain>
        <tissue evidence="1">Leaf</tissue>
    </source>
</reference>
<proteinExistence type="predicted"/>
<name>A0A6G1D368_9ORYZ</name>
<accession>A0A6G1D368</accession>
<dbReference type="EMBL" id="SPHZ02000007">
    <property type="protein sequence ID" value="KAF0906860.1"/>
    <property type="molecule type" value="Genomic_DNA"/>
</dbReference>